<accession>A0A5K1K718</accession>
<dbReference type="AlphaFoldDB" id="A0A5K1K718"/>
<organism evidence="1">
    <name type="scientific">Ganoderma boninense</name>
    <dbReference type="NCBI Taxonomy" id="34458"/>
    <lineage>
        <taxon>Eukaryota</taxon>
        <taxon>Fungi</taxon>
        <taxon>Dikarya</taxon>
        <taxon>Basidiomycota</taxon>
        <taxon>Agaricomycotina</taxon>
        <taxon>Agaricomycetes</taxon>
        <taxon>Polyporales</taxon>
        <taxon>Polyporaceae</taxon>
        <taxon>Ganoderma</taxon>
    </lineage>
</organism>
<gene>
    <name evidence="1" type="primary">A0ST42</name>
</gene>
<evidence type="ECO:0000313" key="1">
    <source>
        <dbReference type="EMBL" id="VWP01003.1"/>
    </source>
</evidence>
<reference evidence="1" key="1">
    <citation type="submission" date="2019-10" db="EMBL/GenBank/DDBJ databases">
        <authorList>
            <person name="Nor Muhammad N."/>
        </authorList>
    </citation>
    <scope>NUCLEOTIDE SEQUENCE</scope>
</reference>
<name>A0A5K1K718_9APHY</name>
<dbReference type="EMBL" id="LR729025">
    <property type="protein sequence ID" value="VWP01003.1"/>
    <property type="molecule type" value="Genomic_DNA"/>
</dbReference>
<proteinExistence type="predicted"/>
<protein>
    <submittedName>
        <fullName evidence="1">Cercosporin MFS transporter CTB4 (Cercosporin toxin biosynthesis cluster protein 4)</fullName>
    </submittedName>
</protein>
<sequence length="382" mass="43854">MAPPDTKSLFSQSDLGSLLALLEFARGGNDPIDEPIPWVWESWRQGLRCEYAPWQANATREKTHMLDYAKHHSRCFVAAYHASAWEISDRVRFATDLTEHDGELYKGREWLTLWWRWQRYGDLMNLEEKINDIFIKAGVIRSSRSVADLDIGILMGDPHPVFVLGRGLFGEETWLSGHSRHPAVLRWLKHTLDMTRRDWLVLHDDVWQRVDRMRQMVYTMCQAVAGYRCAPGDISGYVVKLGYMIETMDFLRTNGRMEQVVHYRKILYAIRDCMGSWGEPSTSPLLPPNMCRVLASLPTVSYRNMIQSDVTKCLKMLDIRANRAPVFSIDVYDVLSSPEVGFLAGDFGVPDGMNREDAGLAFTDEDAEVGLEFARITLPRVW</sequence>